<gene>
    <name evidence="2" type="ORF">ALC56_05151</name>
</gene>
<dbReference type="EMBL" id="KQ981523">
    <property type="protein sequence ID" value="KYN40207.1"/>
    <property type="molecule type" value="Genomic_DNA"/>
</dbReference>
<feature type="region of interest" description="Disordered" evidence="1">
    <location>
        <begin position="1"/>
        <end position="33"/>
    </location>
</feature>
<dbReference type="AlphaFoldDB" id="A0A195FIW6"/>
<evidence type="ECO:0000256" key="1">
    <source>
        <dbReference type="SAM" id="MobiDB-lite"/>
    </source>
</evidence>
<feature type="compositionally biased region" description="Basic and acidic residues" evidence="1">
    <location>
        <begin position="16"/>
        <end position="33"/>
    </location>
</feature>
<evidence type="ECO:0000313" key="2">
    <source>
        <dbReference type="EMBL" id="KYN40207.1"/>
    </source>
</evidence>
<protein>
    <submittedName>
        <fullName evidence="2">Uncharacterized protein</fullName>
    </submittedName>
</protein>
<feature type="region of interest" description="Disordered" evidence="1">
    <location>
        <begin position="208"/>
        <end position="250"/>
    </location>
</feature>
<dbReference type="Proteomes" id="UP000078541">
    <property type="component" value="Unassembled WGS sequence"/>
</dbReference>
<reference evidence="2 3" key="1">
    <citation type="submission" date="2016-03" db="EMBL/GenBank/DDBJ databases">
        <title>Trachymyrmex septentrionalis WGS genome.</title>
        <authorList>
            <person name="Nygaard S."/>
            <person name="Hu H."/>
            <person name="Boomsma J."/>
            <person name="Zhang G."/>
        </authorList>
    </citation>
    <scope>NUCLEOTIDE SEQUENCE [LARGE SCALE GENOMIC DNA]</scope>
    <source>
        <strain evidence="2">Tsep2-gDNA-1</strain>
        <tissue evidence="2">Whole body</tissue>
    </source>
</reference>
<organism evidence="2 3">
    <name type="scientific">Trachymyrmex septentrionalis</name>
    <dbReference type="NCBI Taxonomy" id="34720"/>
    <lineage>
        <taxon>Eukaryota</taxon>
        <taxon>Metazoa</taxon>
        <taxon>Ecdysozoa</taxon>
        <taxon>Arthropoda</taxon>
        <taxon>Hexapoda</taxon>
        <taxon>Insecta</taxon>
        <taxon>Pterygota</taxon>
        <taxon>Neoptera</taxon>
        <taxon>Endopterygota</taxon>
        <taxon>Hymenoptera</taxon>
        <taxon>Apocrita</taxon>
        <taxon>Aculeata</taxon>
        <taxon>Formicoidea</taxon>
        <taxon>Formicidae</taxon>
        <taxon>Myrmicinae</taxon>
        <taxon>Trachymyrmex</taxon>
    </lineage>
</organism>
<evidence type="ECO:0000313" key="3">
    <source>
        <dbReference type="Proteomes" id="UP000078541"/>
    </source>
</evidence>
<sequence length="250" mass="28028">MARTRLALESGVANETSRRGKERLPVPSARGKDSSIEVCETSGKFEGQVLPGPISGAIMHPARQITIGKYDESYSEYLAIALEDYNVTPKGCNLEHFTRDTRSLPVGPVHVMRGRDAIYSQGCGARLLDIKHDRATHDWGSLTDHLEMNNGWHETPEASSYVKHNKSRPFLFLANVLACSIPSGEGFTAFRERYRRRCESARKLGVRYAGGTQKGRKKEDSRRNKEGLPRTALREASSEKERRLKSLPTR</sequence>
<feature type="compositionally biased region" description="Basic and acidic residues" evidence="1">
    <location>
        <begin position="217"/>
        <end position="244"/>
    </location>
</feature>
<keyword evidence="3" id="KW-1185">Reference proteome</keyword>
<accession>A0A195FIW6</accession>
<proteinExistence type="predicted"/>
<name>A0A195FIW6_9HYME</name>